<proteinExistence type="predicted"/>
<feature type="compositionally biased region" description="Basic and acidic residues" evidence="1">
    <location>
        <begin position="47"/>
        <end position="58"/>
    </location>
</feature>
<dbReference type="AlphaFoldDB" id="A0A6J4HGE8"/>
<feature type="compositionally biased region" description="Low complexity" evidence="1">
    <location>
        <begin position="203"/>
        <end position="213"/>
    </location>
</feature>
<organism evidence="2">
    <name type="scientific">uncultured Acidimicrobiales bacterium</name>
    <dbReference type="NCBI Taxonomy" id="310071"/>
    <lineage>
        <taxon>Bacteria</taxon>
        <taxon>Bacillati</taxon>
        <taxon>Actinomycetota</taxon>
        <taxon>Acidimicrobiia</taxon>
        <taxon>Acidimicrobiales</taxon>
        <taxon>environmental samples</taxon>
    </lineage>
</organism>
<feature type="region of interest" description="Disordered" evidence="1">
    <location>
        <begin position="1"/>
        <end position="75"/>
    </location>
</feature>
<feature type="region of interest" description="Disordered" evidence="1">
    <location>
        <begin position="189"/>
        <end position="262"/>
    </location>
</feature>
<dbReference type="EMBL" id="CADCSY010000035">
    <property type="protein sequence ID" value="CAA9223743.1"/>
    <property type="molecule type" value="Genomic_DNA"/>
</dbReference>
<sequence length="262" mass="28088">GENHRRQGAGCTPRRAREQAGRDRPGLPGVELDLPARFDLPQGLHGQPEEPLVRDHELGAVPPAPGEGEAPCGEGELHALPRWDELLPVHPAHGHGHLPDVLLPSDRRTGVGRHLHAADLGDLRAPRTEHAPLGGPPHGARGVPAHGPRLLPRGLQGAPGVQLGDRRHPPHPHPAAVVHRVPAALGPARAVGGDGGHEHDGLHPGLRLPGALRPPRRRRDRDRHPPALVRAPRADVPVRHRDLHGDPLLACPQGRRHLRSPL</sequence>
<evidence type="ECO:0000256" key="1">
    <source>
        <dbReference type="SAM" id="MobiDB-lite"/>
    </source>
</evidence>
<accession>A0A6J4HGE8</accession>
<gene>
    <name evidence="2" type="ORF">AVDCRST_MAG20-884</name>
</gene>
<protein>
    <submittedName>
        <fullName evidence="2">Menaquinone-cytochrome c reductase, cytochrome B subunit</fullName>
    </submittedName>
</protein>
<feature type="compositionally biased region" description="Basic and acidic residues" evidence="1">
    <location>
        <begin position="15"/>
        <end position="25"/>
    </location>
</feature>
<evidence type="ECO:0000313" key="2">
    <source>
        <dbReference type="EMBL" id="CAA9223743.1"/>
    </source>
</evidence>
<feature type="non-terminal residue" evidence="2">
    <location>
        <position position="1"/>
    </location>
</feature>
<feature type="compositionally biased region" description="Basic and acidic residues" evidence="1">
    <location>
        <begin position="232"/>
        <end position="245"/>
    </location>
</feature>
<feature type="non-terminal residue" evidence="2">
    <location>
        <position position="262"/>
    </location>
</feature>
<name>A0A6J4HGE8_9ACTN</name>
<reference evidence="2" key="1">
    <citation type="submission" date="2020-02" db="EMBL/GenBank/DDBJ databases">
        <authorList>
            <person name="Meier V. D."/>
        </authorList>
    </citation>
    <scope>NUCLEOTIDE SEQUENCE</scope>
    <source>
        <strain evidence="2">AVDCRST_MAG20</strain>
    </source>
</reference>